<dbReference type="GO" id="GO:0036297">
    <property type="term" value="P:interstrand cross-link repair"/>
    <property type="evidence" value="ECO:0007669"/>
    <property type="project" value="InterPro"/>
</dbReference>
<keyword evidence="1" id="KW-0479">Metal-binding</keyword>
<evidence type="ECO:0000313" key="4">
    <source>
        <dbReference type="EMBL" id="KAK1434881.1"/>
    </source>
</evidence>
<dbReference type="InterPro" id="IPR037381">
    <property type="entry name" value="RFWD3"/>
</dbReference>
<organism evidence="4 5">
    <name type="scientific">Tagetes erecta</name>
    <name type="common">African marigold</name>
    <dbReference type="NCBI Taxonomy" id="13708"/>
    <lineage>
        <taxon>Eukaryota</taxon>
        <taxon>Viridiplantae</taxon>
        <taxon>Streptophyta</taxon>
        <taxon>Embryophyta</taxon>
        <taxon>Tracheophyta</taxon>
        <taxon>Spermatophyta</taxon>
        <taxon>Magnoliopsida</taxon>
        <taxon>eudicotyledons</taxon>
        <taxon>Gunneridae</taxon>
        <taxon>Pentapetalae</taxon>
        <taxon>asterids</taxon>
        <taxon>campanulids</taxon>
        <taxon>Asterales</taxon>
        <taxon>Asteraceae</taxon>
        <taxon>Asteroideae</taxon>
        <taxon>Heliantheae alliance</taxon>
        <taxon>Tageteae</taxon>
        <taxon>Tagetes</taxon>
    </lineage>
</organism>
<evidence type="ECO:0000256" key="1">
    <source>
        <dbReference type="PROSITE-ProRule" id="PRU00175"/>
    </source>
</evidence>
<dbReference type="InterPro" id="IPR013083">
    <property type="entry name" value="Znf_RING/FYVE/PHD"/>
</dbReference>
<comment type="caution">
    <text evidence="4">The sequence shown here is derived from an EMBL/GenBank/DDBJ whole genome shotgun (WGS) entry which is preliminary data.</text>
</comment>
<dbReference type="AlphaFoldDB" id="A0AAD8P7K0"/>
<dbReference type="GO" id="GO:0004842">
    <property type="term" value="F:ubiquitin-protein transferase activity"/>
    <property type="evidence" value="ECO:0007669"/>
    <property type="project" value="InterPro"/>
</dbReference>
<evidence type="ECO:0000256" key="2">
    <source>
        <dbReference type="SAM" id="MobiDB-lite"/>
    </source>
</evidence>
<keyword evidence="1" id="KW-0863">Zinc-finger</keyword>
<name>A0AAD8P7K0_TARER</name>
<dbReference type="PANTHER" id="PTHR16047">
    <property type="entry name" value="RFWD3 PROTEIN"/>
    <property type="match status" value="1"/>
</dbReference>
<dbReference type="Proteomes" id="UP001229421">
    <property type="component" value="Unassembled WGS sequence"/>
</dbReference>
<dbReference type="GO" id="GO:0005634">
    <property type="term" value="C:nucleus"/>
    <property type="evidence" value="ECO:0007669"/>
    <property type="project" value="InterPro"/>
</dbReference>
<accession>A0AAD8P7K0</accession>
<keyword evidence="5" id="KW-1185">Reference proteome</keyword>
<dbReference type="Gene3D" id="3.30.40.10">
    <property type="entry name" value="Zinc/RING finger domain, C3HC4 (zinc finger)"/>
    <property type="match status" value="1"/>
</dbReference>
<dbReference type="InterPro" id="IPR001841">
    <property type="entry name" value="Znf_RING"/>
</dbReference>
<dbReference type="EMBL" id="JAUHHV010000001">
    <property type="protein sequence ID" value="KAK1434881.1"/>
    <property type="molecule type" value="Genomic_DNA"/>
</dbReference>
<gene>
    <name evidence="4" type="ORF">QVD17_00635</name>
</gene>
<proteinExistence type="predicted"/>
<evidence type="ECO:0000259" key="3">
    <source>
        <dbReference type="PROSITE" id="PS50089"/>
    </source>
</evidence>
<protein>
    <recommendedName>
        <fullName evidence="3">RING-type domain-containing protein</fullName>
    </recommendedName>
</protein>
<dbReference type="GO" id="GO:0016567">
    <property type="term" value="P:protein ubiquitination"/>
    <property type="evidence" value="ECO:0007669"/>
    <property type="project" value="InterPro"/>
</dbReference>
<reference evidence="4" key="1">
    <citation type="journal article" date="2023" name="bioRxiv">
        <title>Improved chromosome-level genome assembly for marigold (Tagetes erecta).</title>
        <authorList>
            <person name="Jiang F."/>
            <person name="Yuan L."/>
            <person name="Wang S."/>
            <person name="Wang H."/>
            <person name="Xu D."/>
            <person name="Wang A."/>
            <person name="Fan W."/>
        </authorList>
    </citation>
    <scope>NUCLEOTIDE SEQUENCE</scope>
    <source>
        <strain evidence="4">WSJ</strain>
        <tissue evidence="4">Leaf</tissue>
    </source>
</reference>
<dbReference type="GO" id="GO:0008270">
    <property type="term" value="F:zinc ion binding"/>
    <property type="evidence" value="ECO:0007669"/>
    <property type="project" value="UniProtKB-KW"/>
</dbReference>
<dbReference type="SUPFAM" id="SSF57850">
    <property type="entry name" value="RING/U-box"/>
    <property type="match status" value="1"/>
</dbReference>
<keyword evidence="1" id="KW-0862">Zinc</keyword>
<feature type="region of interest" description="Disordered" evidence="2">
    <location>
        <begin position="1"/>
        <end position="43"/>
    </location>
</feature>
<dbReference type="CDD" id="cd16450">
    <property type="entry name" value="mRING-C3HGC3_RFWD3"/>
    <property type="match status" value="1"/>
</dbReference>
<sequence length="223" mass="25735">MDDYRSIEVEQVQPADVEYEEDDDTDDEEEEDDTGEEMEEEGLDWSKKEIDVCPICFEAWTGDGQHRICCLPCGHVYGMSCIQKWLLRCQSSGKCPQCKSVCTMKDIRVLYATQLWVSSKRKNSKEVANSRSTKRKTLPLEEKLDVILDVLLTKGKKTFLPNDPSPTISDCMNIAVTFPGFIECSKKYTQALLVFIKKRNREAFMYPTTHEAKMRFLELVMEE</sequence>
<dbReference type="Pfam" id="PF13639">
    <property type="entry name" value="zf-RING_2"/>
    <property type="match status" value="1"/>
</dbReference>
<feature type="domain" description="RING-type" evidence="3">
    <location>
        <begin position="53"/>
        <end position="99"/>
    </location>
</feature>
<evidence type="ECO:0000313" key="5">
    <source>
        <dbReference type="Proteomes" id="UP001229421"/>
    </source>
</evidence>
<dbReference type="PROSITE" id="PS50089">
    <property type="entry name" value="ZF_RING_2"/>
    <property type="match status" value="1"/>
</dbReference>
<feature type="compositionally biased region" description="Acidic residues" evidence="2">
    <location>
        <begin position="17"/>
        <end position="43"/>
    </location>
</feature>
<dbReference type="PANTHER" id="PTHR16047:SF7">
    <property type="entry name" value="E3 UBIQUITIN-PROTEIN LIGASE RFWD3"/>
    <property type="match status" value="1"/>
</dbReference>